<dbReference type="InterPro" id="IPR036612">
    <property type="entry name" value="KH_dom_type_1_sf"/>
</dbReference>
<evidence type="ECO:0000256" key="3">
    <source>
        <dbReference type="ARBA" id="ARBA00022737"/>
    </source>
</evidence>
<keyword evidence="4 9" id="KW-0863">Zinc-finger</keyword>
<evidence type="ECO:0000256" key="11">
    <source>
        <dbReference type="SAM" id="MobiDB-lite"/>
    </source>
</evidence>
<dbReference type="InterPro" id="IPR004088">
    <property type="entry name" value="KH_dom_type_1"/>
</dbReference>
<evidence type="ECO:0000256" key="9">
    <source>
        <dbReference type="PROSITE-ProRule" id="PRU00047"/>
    </source>
</evidence>
<dbReference type="Gene3D" id="4.10.60.10">
    <property type="entry name" value="Zinc finger, CCHC-type"/>
    <property type="match status" value="1"/>
</dbReference>
<keyword evidence="6" id="KW-0539">Nucleus</keyword>
<dbReference type="EMBL" id="JAWQEG010000528">
    <property type="protein sequence ID" value="KAK3888818.1"/>
    <property type="molecule type" value="Genomic_DNA"/>
</dbReference>
<evidence type="ECO:0000256" key="10">
    <source>
        <dbReference type="PROSITE-ProRule" id="PRU00117"/>
    </source>
</evidence>
<feature type="compositionally biased region" description="Basic and acidic residues" evidence="11">
    <location>
        <begin position="1255"/>
        <end position="1268"/>
    </location>
</feature>
<dbReference type="PROSITE" id="PS50084">
    <property type="entry name" value="KH_TYPE_1"/>
    <property type="match status" value="1"/>
</dbReference>
<reference evidence="13" key="1">
    <citation type="submission" date="2023-10" db="EMBL/GenBank/DDBJ databases">
        <title>Genome assemblies of two species of porcelain crab, Petrolisthes cinctipes and Petrolisthes manimaculis (Anomura: Porcellanidae).</title>
        <authorList>
            <person name="Angst P."/>
        </authorList>
    </citation>
    <scope>NUCLEOTIDE SEQUENCE</scope>
    <source>
        <strain evidence="13">PB745_01</strain>
        <tissue evidence="13">Gill</tissue>
    </source>
</reference>
<keyword evidence="5" id="KW-0862">Zinc</keyword>
<organism evidence="13 14">
    <name type="scientific">Petrolisthes cinctipes</name>
    <name type="common">Flat porcelain crab</name>
    <dbReference type="NCBI Taxonomy" id="88211"/>
    <lineage>
        <taxon>Eukaryota</taxon>
        <taxon>Metazoa</taxon>
        <taxon>Ecdysozoa</taxon>
        <taxon>Arthropoda</taxon>
        <taxon>Crustacea</taxon>
        <taxon>Multicrustacea</taxon>
        <taxon>Malacostraca</taxon>
        <taxon>Eumalacostraca</taxon>
        <taxon>Eucarida</taxon>
        <taxon>Decapoda</taxon>
        <taxon>Pleocyemata</taxon>
        <taxon>Anomura</taxon>
        <taxon>Galatheoidea</taxon>
        <taxon>Porcellanidae</taxon>
        <taxon>Petrolisthes</taxon>
    </lineage>
</organism>
<feature type="compositionally biased region" description="Polar residues" evidence="11">
    <location>
        <begin position="1142"/>
        <end position="1156"/>
    </location>
</feature>
<dbReference type="InterPro" id="IPR051644">
    <property type="entry name" value="TRAMP_AT-DNA-binding"/>
</dbReference>
<accession>A0AAE1KYF7</accession>
<keyword evidence="14" id="KW-1185">Reference proteome</keyword>
<feature type="region of interest" description="Disordered" evidence="11">
    <location>
        <begin position="996"/>
        <end position="1025"/>
    </location>
</feature>
<evidence type="ECO:0000256" key="4">
    <source>
        <dbReference type="ARBA" id="ARBA00022771"/>
    </source>
</evidence>
<dbReference type="CDD" id="cd00105">
    <property type="entry name" value="KH-I"/>
    <property type="match status" value="1"/>
</dbReference>
<dbReference type="PANTHER" id="PTHR46543:SF1">
    <property type="entry name" value="ZINC FINGER CCHC DOMAIN-CONTAINING PROTEIN 7"/>
    <property type="match status" value="1"/>
</dbReference>
<dbReference type="Proteomes" id="UP001286313">
    <property type="component" value="Unassembled WGS sequence"/>
</dbReference>
<dbReference type="GO" id="GO:0008270">
    <property type="term" value="F:zinc ion binding"/>
    <property type="evidence" value="ECO:0007669"/>
    <property type="project" value="UniProtKB-KW"/>
</dbReference>
<feature type="compositionally biased region" description="Basic and acidic residues" evidence="11">
    <location>
        <begin position="1066"/>
        <end position="1085"/>
    </location>
</feature>
<feature type="compositionally biased region" description="Basic residues" evidence="11">
    <location>
        <begin position="1269"/>
        <end position="1279"/>
    </location>
</feature>
<name>A0AAE1KYF7_PETCI</name>
<keyword evidence="2" id="KW-0479">Metal-binding</keyword>
<feature type="compositionally biased region" description="Basic residues" evidence="11">
    <location>
        <begin position="996"/>
        <end position="1013"/>
    </location>
</feature>
<evidence type="ECO:0000256" key="6">
    <source>
        <dbReference type="ARBA" id="ARBA00023242"/>
    </source>
</evidence>
<dbReference type="GO" id="GO:0071038">
    <property type="term" value="P:TRAMP-dependent tRNA surveillance pathway"/>
    <property type="evidence" value="ECO:0007669"/>
    <property type="project" value="TreeGrafter"/>
</dbReference>
<evidence type="ECO:0000256" key="2">
    <source>
        <dbReference type="ARBA" id="ARBA00022723"/>
    </source>
</evidence>
<dbReference type="GO" id="GO:0071039">
    <property type="term" value="P:nuclear polyadenylation-dependent CUT catabolic process"/>
    <property type="evidence" value="ECO:0007669"/>
    <property type="project" value="TreeGrafter"/>
</dbReference>
<feature type="compositionally biased region" description="Basic and acidic residues" evidence="11">
    <location>
        <begin position="1214"/>
        <end position="1248"/>
    </location>
</feature>
<sequence length="1334" mass="152612">MDASGNVAANTYNDSDFQSEDEDAEFRLYTQLYFIDQDDLSTNCNNVPDQGCNIPNDIVHTNLQVYKGESVSTTEKTDDVQNAFVTTDKKTAEDIPVAAEKTHMEDVSLTTMEKTNVKYESVVREKSNVQDTLDTASTDTLQGNNIFNKIDSLLSVKSRSTLNDECAAKISLASKERSKTIEQSNIDLFPSSTCNKDTANCHKFKNSHEISGNILASKRNRLSSLCSEGSIPGSLPLDALYCNFDLDDDILEEDVEDKSKSFNPESVELQQIPTASKRTKSRKRKICETENILQEDSEEDSKAATLVKLNQRLKNQEYIQRKKPKSVVKTESDISCITESNARDHEVLDLITSSDDSDIKVISTTYSSPQKNKLMNGKKPHFSDFNSSFQQTCSSKSVRHGIRTNNNLGSDVNVLSDTDDDFYDIEVVGGGTDLIFNVSNSLSSFVNKLSKPSSTTLSLVKNKKKAKRKVLYVRRSVDYTLNRPDTKTKPSCDKWTQEMTNFYDSDVSEDCDVSDIHQQQSDSPADWSVISADYWSYLNKSKRYYSRDRCTLCRQFGHSRNDCTKVPHCYLCSKTDHSNRRDCPHNCCFKCGGPFHHFCAYTLRSVMCTRCGFSGHRQDQCPVNWRSYYVTISGRVAVARESEPTSRIYCCHCSRMGHFNYMCTQWHHSVNTYLPVPQAIFTPQSKMVDYVEAMEGNKELRNEYTTHSTAQKLQKVSVQRFTDKKQKRALLANNGAIVKELEMKSGTKMQVESVKQRGVVYIEGTNDAVTRAVNMLKMALKNVKNVNTAFQTVNADWCYNFLKKVNKNKTVLLKELQNYIAELWNPVYVSEKILLKKLKRVKYYYDLGQKYNMPKNDKERYTRRRDLKMISMLLASHVDQTVIQHISELREEVKYYSSSIIPESLCEKISVTLASVFAPPVEAIENILTRALFNVKSLSVDMTKISKERRTKYDFNMYDDMNTYENIDLEPVPRNSVNVLSLTDKQVENLMAKQNRKKSKKLKKMAKAKRLKGKFSEGKESGTPEECELTVLQGEPTHDTQQQQHEENIAQIYPDAKLNKDHQIHTLEESPDEKVKSNVKKEKSGKVKKKKKIKDSDFSSDKTQECNMYEDSQVQPPEYLSTLKQKVKSGKVKKRKKKKDGNSSMIDDNVDTQPCNKESVVQGEGNIIGKVKKLDKKVKKKMKKAKKMEMEKQVEIEKKEKQGETEKKVRKNKKGETEKKEKQVETEKKEKQGETEKKNKKVETEKKEKKVKKDKKVEKDNQEETEKKNVKREKKAKKDKKVETDNKVTSVVNEEGSHNTQPNTEKKKKKRKKVVGCKTIKKFPNVDVVGCDTV</sequence>
<feature type="compositionally biased region" description="Basic residues" evidence="11">
    <location>
        <begin position="1125"/>
        <end position="1139"/>
    </location>
</feature>
<gene>
    <name evidence="13" type="ORF">Pcinc_007147</name>
</gene>
<dbReference type="GO" id="GO:0003723">
    <property type="term" value="F:RNA binding"/>
    <property type="evidence" value="ECO:0007669"/>
    <property type="project" value="UniProtKB-UniRule"/>
</dbReference>
<proteinExistence type="predicted"/>
<feature type="compositionally biased region" description="Basic residues" evidence="11">
    <location>
        <begin position="1170"/>
        <end position="1186"/>
    </location>
</feature>
<dbReference type="PANTHER" id="PTHR46543">
    <property type="entry name" value="ZINC FINGER CCHC DOMAIN-CONTAINING PROTEIN 7"/>
    <property type="match status" value="1"/>
</dbReference>
<comment type="caution">
    <text evidence="13">The sequence shown here is derived from an EMBL/GenBank/DDBJ whole genome shotgun (WGS) entry which is preliminary data.</text>
</comment>
<feature type="compositionally biased region" description="Basic and acidic residues" evidence="11">
    <location>
        <begin position="1094"/>
        <end position="1104"/>
    </location>
</feature>
<evidence type="ECO:0000256" key="5">
    <source>
        <dbReference type="ARBA" id="ARBA00022833"/>
    </source>
</evidence>
<dbReference type="GO" id="GO:0071037">
    <property type="term" value="P:nuclear polyadenylation-dependent snRNA catabolic process"/>
    <property type="evidence" value="ECO:0007669"/>
    <property type="project" value="TreeGrafter"/>
</dbReference>
<dbReference type="SUPFAM" id="SSF54791">
    <property type="entry name" value="Eukaryotic type KH-domain (KH-domain type I)"/>
    <property type="match status" value="1"/>
</dbReference>
<feature type="compositionally biased region" description="Basic and acidic residues" evidence="11">
    <location>
        <begin position="1187"/>
        <end position="1207"/>
    </location>
</feature>
<dbReference type="GO" id="GO:0031499">
    <property type="term" value="C:TRAMP complex"/>
    <property type="evidence" value="ECO:0007669"/>
    <property type="project" value="TreeGrafter"/>
</dbReference>
<dbReference type="Pfam" id="PF00013">
    <property type="entry name" value="KH_1"/>
    <property type="match status" value="1"/>
</dbReference>
<evidence type="ECO:0000256" key="8">
    <source>
        <dbReference type="ARBA" id="ARBA00043023"/>
    </source>
</evidence>
<dbReference type="GO" id="GO:0071036">
    <property type="term" value="P:nuclear polyadenylation-dependent snoRNA catabolic process"/>
    <property type="evidence" value="ECO:0007669"/>
    <property type="project" value="TreeGrafter"/>
</dbReference>
<protein>
    <recommendedName>
        <fullName evidence="7">Zinc finger CCHC domain-containing protein 7</fullName>
    </recommendedName>
    <alternativeName>
        <fullName evidence="8">TRAMP-like complex RNA-binding factor ZCCHC7</fullName>
    </alternativeName>
</protein>
<keyword evidence="3" id="KW-0677">Repeat</keyword>
<evidence type="ECO:0000259" key="12">
    <source>
        <dbReference type="PROSITE" id="PS50158"/>
    </source>
</evidence>
<dbReference type="InterPro" id="IPR001878">
    <property type="entry name" value="Znf_CCHC"/>
</dbReference>
<feature type="domain" description="CCHC-type" evidence="12">
    <location>
        <begin position="608"/>
        <end position="622"/>
    </location>
</feature>
<dbReference type="PROSITE" id="PS50158">
    <property type="entry name" value="ZF_CCHC"/>
    <property type="match status" value="1"/>
</dbReference>
<comment type="subcellular location">
    <subcellularLocation>
        <location evidence="1">Nucleus</location>
    </subcellularLocation>
</comment>
<evidence type="ECO:0000256" key="7">
    <source>
        <dbReference type="ARBA" id="ARBA00041190"/>
    </source>
</evidence>
<evidence type="ECO:0000313" key="14">
    <source>
        <dbReference type="Proteomes" id="UP001286313"/>
    </source>
</evidence>
<dbReference type="GO" id="GO:0071031">
    <property type="term" value="P:nuclear mRNA surveillance of mRNA 3'-end processing"/>
    <property type="evidence" value="ECO:0007669"/>
    <property type="project" value="TreeGrafter"/>
</dbReference>
<evidence type="ECO:0000256" key="1">
    <source>
        <dbReference type="ARBA" id="ARBA00004123"/>
    </source>
</evidence>
<evidence type="ECO:0000313" key="13">
    <source>
        <dbReference type="EMBL" id="KAK3888818.1"/>
    </source>
</evidence>
<feature type="region of interest" description="Disordered" evidence="11">
    <location>
        <begin position="1066"/>
        <end position="1313"/>
    </location>
</feature>
<dbReference type="SMART" id="SM00343">
    <property type="entry name" value="ZnF_C2HC"/>
    <property type="match status" value="4"/>
</dbReference>
<keyword evidence="10" id="KW-0694">RNA-binding</keyword>
<dbReference type="GO" id="GO:0071035">
    <property type="term" value="P:nuclear polyadenylation-dependent rRNA catabolic process"/>
    <property type="evidence" value="ECO:0007669"/>
    <property type="project" value="TreeGrafter"/>
</dbReference>
<feature type="compositionally biased region" description="Polar residues" evidence="11">
    <location>
        <begin position="1288"/>
        <end position="1303"/>
    </location>
</feature>